<dbReference type="Proteomes" id="UP000792457">
    <property type="component" value="Unassembled WGS sequence"/>
</dbReference>
<keyword evidence="3" id="KW-1185">Reference proteome</keyword>
<accession>A0A8K0KNG5</accession>
<evidence type="ECO:0000259" key="1">
    <source>
        <dbReference type="Pfam" id="PF18701"/>
    </source>
</evidence>
<organism evidence="2 3">
    <name type="scientific">Ladona fulva</name>
    <name type="common">Scarce chaser dragonfly</name>
    <name type="synonym">Libellula fulva</name>
    <dbReference type="NCBI Taxonomy" id="123851"/>
    <lineage>
        <taxon>Eukaryota</taxon>
        <taxon>Metazoa</taxon>
        <taxon>Ecdysozoa</taxon>
        <taxon>Arthropoda</taxon>
        <taxon>Hexapoda</taxon>
        <taxon>Insecta</taxon>
        <taxon>Pterygota</taxon>
        <taxon>Palaeoptera</taxon>
        <taxon>Odonata</taxon>
        <taxon>Epiprocta</taxon>
        <taxon>Anisoptera</taxon>
        <taxon>Libelluloidea</taxon>
        <taxon>Libellulidae</taxon>
        <taxon>Ladona</taxon>
    </lineage>
</organism>
<dbReference type="AlphaFoldDB" id="A0A8K0KNG5"/>
<dbReference type="Pfam" id="PF18701">
    <property type="entry name" value="DUF5641"/>
    <property type="match status" value="1"/>
</dbReference>
<name>A0A8K0KNG5_LADFU</name>
<proteinExistence type="predicted"/>
<comment type="caution">
    <text evidence="2">The sequence shown here is derived from an EMBL/GenBank/DDBJ whole genome shotgun (WGS) entry which is preliminary data.</text>
</comment>
<dbReference type="PANTHER" id="PTHR47331">
    <property type="entry name" value="PHD-TYPE DOMAIN-CONTAINING PROTEIN"/>
    <property type="match status" value="1"/>
</dbReference>
<evidence type="ECO:0000313" key="3">
    <source>
        <dbReference type="Proteomes" id="UP000792457"/>
    </source>
</evidence>
<gene>
    <name evidence="2" type="ORF">J437_LFUL017119</name>
</gene>
<reference evidence="2" key="1">
    <citation type="submission" date="2013-04" db="EMBL/GenBank/DDBJ databases">
        <authorList>
            <person name="Qu J."/>
            <person name="Murali S.C."/>
            <person name="Bandaranaike D."/>
            <person name="Bellair M."/>
            <person name="Blankenburg K."/>
            <person name="Chao H."/>
            <person name="Dinh H."/>
            <person name="Doddapaneni H."/>
            <person name="Downs B."/>
            <person name="Dugan-Rocha S."/>
            <person name="Elkadiri S."/>
            <person name="Gnanaolivu R.D."/>
            <person name="Hernandez B."/>
            <person name="Javaid M."/>
            <person name="Jayaseelan J.C."/>
            <person name="Lee S."/>
            <person name="Li M."/>
            <person name="Ming W."/>
            <person name="Munidasa M."/>
            <person name="Muniz J."/>
            <person name="Nguyen L."/>
            <person name="Ongeri F."/>
            <person name="Osuji N."/>
            <person name="Pu L.-L."/>
            <person name="Puazo M."/>
            <person name="Qu C."/>
            <person name="Quiroz J."/>
            <person name="Raj R."/>
            <person name="Weissenberger G."/>
            <person name="Xin Y."/>
            <person name="Zou X."/>
            <person name="Han Y."/>
            <person name="Richards S."/>
            <person name="Worley K."/>
            <person name="Muzny D."/>
            <person name="Gibbs R."/>
        </authorList>
    </citation>
    <scope>NUCLEOTIDE SEQUENCE</scope>
    <source>
        <strain evidence="2">Sampled in the wild</strain>
    </source>
</reference>
<dbReference type="EMBL" id="KZ309085">
    <property type="protein sequence ID" value="KAG8236835.1"/>
    <property type="molecule type" value="Genomic_DNA"/>
</dbReference>
<feature type="domain" description="DUF5641" evidence="1">
    <location>
        <begin position="147"/>
        <end position="229"/>
    </location>
</feature>
<protein>
    <recommendedName>
        <fullName evidence="1">DUF5641 domain-containing protein</fullName>
    </recommendedName>
</protein>
<dbReference type="OrthoDB" id="5986643at2759"/>
<reference evidence="2" key="2">
    <citation type="submission" date="2017-10" db="EMBL/GenBank/DDBJ databases">
        <title>Ladona fulva Genome sequencing and assembly.</title>
        <authorList>
            <person name="Murali S."/>
            <person name="Richards S."/>
            <person name="Bandaranaike D."/>
            <person name="Bellair M."/>
            <person name="Blankenburg K."/>
            <person name="Chao H."/>
            <person name="Dinh H."/>
            <person name="Doddapaneni H."/>
            <person name="Dugan-Rocha S."/>
            <person name="Elkadiri S."/>
            <person name="Gnanaolivu R."/>
            <person name="Hernandez B."/>
            <person name="Skinner E."/>
            <person name="Javaid M."/>
            <person name="Lee S."/>
            <person name="Li M."/>
            <person name="Ming W."/>
            <person name="Munidasa M."/>
            <person name="Muniz J."/>
            <person name="Nguyen L."/>
            <person name="Hughes D."/>
            <person name="Osuji N."/>
            <person name="Pu L.-L."/>
            <person name="Puazo M."/>
            <person name="Qu C."/>
            <person name="Quiroz J."/>
            <person name="Raj R."/>
            <person name="Weissenberger G."/>
            <person name="Xin Y."/>
            <person name="Zou X."/>
            <person name="Han Y."/>
            <person name="Worley K."/>
            <person name="Muzny D."/>
            <person name="Gibbs R."/>
        </authorList>
    </citation>
    <scope>NUCLEOTIDE SEQUENCE</scope>
    <source>
        <strain evidence="2">Sampled in the wild</strain>
    </source>
</reference>
<dbReference type="InterPro" id="IPR040676">
    <property type="entry name" value="DUF5641"/>
</dbReference>
<evidence type="ECO:0000313" key="2">
    <source>
        <dbReference type="EMBL" id="KAG8236835.1"/>
    </source>
</evidence>
<sequence>MPIEEFQLNTVTYGLTTSPFLAMQVLQQLSEDEALNFPLAASIVPRDFFVDDLVSGASSPDLAKRLVKELISLLKAGGFQLHKWSSNLPEVLEGITLDERQLCVNFDPEGETCQNTLNNVAHVSTKRGILSEIAKIYDPLGYISPVHFWRRWSDEYLTTLQARPKWRTAQPNLIVCDLVVLKGEKSGPQNWPIARVHAVHPGGDGNVRVVTIRTNHGFFRRPVLKVVKLPTDA</sequence>